<sequence>MYFKQEKIVFAATSLPQDYKFDFKIPFEEKRLTANDGTSLHGIHFKVENPKGVILYFHGNAGDLSRWGNIASYFTTLQYDVLVIDYRTYGKSTGKIDEQKMLDDTQLWYDYLLNSYTEKNIVIYGRSIGTGFAVYLASKNKPRKVILETPFYNLKDVAKQKFSWIPFLDTLMKIKLNSNIYIREVTSPIIIYHGTNDKIVSFRSGKKLAETVPKKQLTFITIPEATHHNIGNFLEYTSTIEKSLK</sequence>
<dbReference type="InterPro" id="IPR029058">
    <property type="entry name" value="AB_hydrolase_fold"/>
</dbReference>
<keyword evidence="2" id="KW-0378">Hydrolase</keyword>
<feature type="domain" description="Serine aminopeptidase S33" evidence="1">
    <location>
        <begin position="49"/>
        <end position="160"/>
    </location>
</feature>
<dbReference type="PANTHER" id="PTHR12277">
    <property type="entry name" value="ALPHA/BETA HYDROLASE DOMAIN-CONTAINING PROTEIN"/>
    <property type="match status" value="1"/>
</dbReference>
<evidence type="ECO:0000313" key="2">
    <source>
        <dbReference type="EMBL" id="GEQ86528.1"/>
    </source>
</evidence>
<protein>
    <submittedName>
        <fullName evidence="2">Alpha/beta hydrolase</fullName>
    </submittedName>
</protein>
<accession>A0A5J4FYR5</accession>
<dbReference type="InterPro" id="IPR022742">
    <property type="entry name" value="Hydrolase_4"/>
</dbReference>
<dbReference type="Pfam" id="PF12146">
    <property type="entry name" value="Hydrolase_4"/>
    <property type="match status" value="1"/>
</dbReference>
<dbReference type="EMBL" id="BKCF01000003">
    <property type="protein sequence ID" value="GEQ86528.1"/>
    <property type="molecule type" value="Genomic_DNA"/>
</dbReference>
<evidence type="ECO:0000259" key="1">
    <source>
        <dbReference type="Pfam" id="PF12146"/>
    </source>
</evidence>
<evidence type="ECO:0000313" key="3">
    <source>
        <dbReference type="Proteomes" id="UP000326994"/>
    </source>
</evidence>
<keyword evidence="3" id="KW-1185">Reference proteome</keyword>
<proteinExistence type="predicted"/>
<dbReference type="Gene3D" id="3.40.50.1820">
    <property type="entry name" value="alpha/beta hydrolase"/>
    <property type="match status" value="1"/>
</dbReference>
<reference evidence="2 3" key="1">
    <citation type="submission" date="2019-08" db="EMBL/GenBank/DDBJ databases">
        <title>Ulvibacter marinistellae sp. nov., isolated from a starfish, Patiria pectinifera.</title>
        <authorList>
            <person name="Kawano K."/>
            <person name="Ushijima N."/>
            <person name="Kihara M."/>
            <person name="Itoh H."/>
        </authorList>
    </citation>
    <scope>NUCLEOTIDE SEQUENCE [LARGE SCALE GENOMIC DNA]</scope>
    <source>
        <strain evidence="2 3">KK4</strain>
    </source>
</reference>
<gene>
    <name evidence="2" type="ORF">ULMS_20360</name>
</gene>
<dbReference type="Proteomes" id="UP000326994">
    <property type="component" value="Unassembled WGS sequence"/>
</dbReference>
<dbReference type="GO" id="GO:0016787">
    <property type="term" value="F:hydrolase activity"/>
    <property type="evidence" value="ECO:0007669"/>
    <property type="project" value="UniProtKB-KW"/>
</dbReference>
<dbReference type="AlphaFoldDB" id="A0A5J4FYR5"/>
<dbReference type="PANTHER" id="PTHR12277:SF81">
    <property type="entry name" value="PROTEIN ABHD13"/>
    <property type="match status" value="1"/>
</dbReference>
<organism evidence="2 3">
    <name type="scientific">Patiriisocius marinistellae</name>
    <dbReference type="NCBI Taxonomy" id="2494560"/>
    <lineage>
        <taxon>Bacteria</taxon>
        <taxon>Pseudomonadati</taxon>
        <taxon>Bacteroidota</taxon>
        <taxon>Flavobacteriia</taxon>
        <taxon>Flavobacteriales</taxon>
        <taxon>Flavobacteriaceae</taxon>
        <taxon>Patiriisocius</taxon>
    </lineage>
</organism>
<dbReference type="SUPFAM" id="SSF53474">
    <property type="entry name" value="alpha/beta-Hydrolases"/>
    <property type="match status" value="1"/>
</dbReference>
<comment type="caution">
    <text evidence="2">The sequence shown here is derived from an EMBL/GenBank/DDBJ whole genome shotgun (WGS) entry which is preliminary data.</text>
</comment>
<name>A0A5J4FYR5_9FLAO</name>